<dbReference type="AlphaFoldDB" id="E5A388"/>
<sequence length="113" mass="11945">MEQQRPLPASTSSPVESGRTSGECHRSSLDSGRRRTSGASEREVQREFAYAADERKEGNAGGEGGSVAAVPAVTTLSLPTPPDSPTSHFPHLPTPGKPIAKRAPTTLNKARIR</sequence>
<organism evidence="3">
    <name type="scientific">Leptosphaeria maculans (strain JN3 / isolate v23.1.3 / race Av1-4-5-6-7-8)</name>
    <name type="common">Blackleg fungus</name>
    <name type="synonym">Phoma lingam</name>
    <dbReference type="NCBI Taxonomy" id="985895"/>
    <lineage>
        <taxon>Eukaryota</taxon>
        <taxon>Fungi</taxon>
        <taxon>Dikarya</taxon>
        <taxon>Ascomycota</taxon>
        <taxon>Pezizomycotina</taxon>
        <taxon>Dothideomycetes</taxon>
        <taxon>Pleosporomycetidae</taxon>
        <taxon>Pleosporales</taxon>
        <taxon>Pleosporineae</taxon>
        <taxon>Leptosphaeriaceae</taxon>
        <taxon>Plenodomus</taxon>
        <taxon>Plenodomus lingam/Leptosphaeria maculans species complex</taxon>
    </lineage>
</organism>
<dbReference type="VEuPathDB" id="FungiDB:LEMA_P095100.1"/>
<feature type="compositionally biased region" description="Polar residues" evidence="1">
    <location>
        <begin position="1"/>
        <end position="20"/>
    </location>
</feature>
<dbReference type="HOGENOM" id="CLU_2133974_0_0_1"/>
<protein>
    <submittedName>
        <fullName evidence="2">Predicted protein</fullName>
    </submittedName>
</protein>
<evidence type="ECO:0000256" key="1">
    <source>
        <dbReference type="SAM" id="MobiDB-lite"/>
    </source>
</evidence>
<dbReference type="Proteomes" id="UP000002668">
    <property type="component" value="Genome"/>
</dbReference>
<feature type="compositionally biased region" description="Basic and acidic residues" evidence="1">
    <location>
        <begin position="40"/>
        <end position="58"/>
    </location>
</feature>
<reference evidence="3" key="1">
    <citation type="journal article" date="2011" name="Nat. Commun.">
        <title>Effector diversification within compartments of the Leptosphaeria maculans genome affected by Repeat-Induced Point mutations.</title>
        <authorList>
            <person name="Rouxel T."/>
            <person name="Grandaubert J."/>
            <person name="Hane J.K."/>
            <person name="Hoede C."/>
            <person name="van de Wouw A.P."/>
            <person name="Couloux A."/>
            <person name="Dominguez V."/>
            <person name="Anthouard V."/>
            <person name="Bally P."/>
            <person name="Bourras S."/>
            <person name="Cozijnsen A.J."/>
            <person name="Ciuffetti L.M."/>
            <person name="Degrave A."/>
            <person name="Dilmaghani A."/>
            <person name="Duret L."/>
            <person name="Fudal I."/>
            <person name="Goodwin S.B."/>
            <person name="Gout L."/>
            <person name="Glaser N."/>
            <person name="Linglin J."/>
            <person name="Kema G.H.J."/>
            <person name="Lapalu N."/>
            <person name="Lawrence C.B."/>
            <person name="May K."/>
            <person name="Meyer M."/>
            <person name="Ollivier B."/>
            <person name="Poulain J."/>
            <person name="Schoch C.L."/>
            <person name="Simon A."/>
            <person name="Spatafora J.W."/>
            <person name="Stachowiak A."/>
            <person name="Turgeon B.G."/>
            <person name="Tyler B.M."/>
            <person name="Vincent D."/>
            <person name="Weissenbach J."/>
            <person name="Amselem J."/>
            <person name="Quesneville H."/>
            <person name="Oliver R.P."/>
            <person name="Wincker P."/>
            <person name="Balesdent M.-H."/>
            <person name="Howlett B.J."/>
        </authorList>
    </citation>
    <scope>NUCLEOTIDE SEQUENCE [LARGE SCALE GENOMIC DNA]</scope>
    <source>
        <strain evidence="3">JN3 / isolate v23.1.3 / race Av1-4-5-6-7-8</strain>
    </source>
</reference>
<gene>
    <name evidence="2" type="ORF">LEMA_P095100.1</name>
</gene>
<dbReference type="InParanoid" id="E5A388"/>
<evidence type="ECO:0000313" key="3">
    <source>
        <dbReference type="Proteomes" id="UP000002668"/>
    </source>
</evidence>
<proteinExistence type="predicted"/>
<keyword evidence="3" id="KW-1185">Reference proteome</keyword>
<dbReference type="EMBL" id="FP929133">
    <property type="protein sequence ID" value="CBX98101.1"/>
    <property type="molecule type" value="Genomic_DNA"/>
</dbReference>
<accession>E5A388</accession>
<evidence type="ECO:0000313" key="2">
    <source>
        <dbReference type="EMBL" id="CBX98101.1"/>
    </source>
</evidence>
<name>E5A388_LEPMJ</name>
<feature type="compositionally biased region" description="Basic and acidic residues" evidence="1">
    <location>
        <begin position="22"/>
        <end position="33"/>
    </location>
</feature>
<feature type="region of interest" description="Disordered" evidence="1">
    <location>
        <begin position="1"/>
        <end position="113"/>
    </location>
</feature>